<dbReference type="Gene3D" id="3.30.70.1520">
    <property type="entry name" value="Heterotetrameric sarcosine oxidase"/>
    <property type="match status" value="1"/>
</dbReference>
<comment type="caution">
    <text evidence="1">The sequence shown here is derived from an EMBL/GenBank/DDBJ whole genome shotgun (WGS) entry which is preliminary data.</text>
</comment>
<dbReference type="Gene3D" id="3.30.1360.120">
    <property type="entry name" value="Probable tRNA modification gtpase trme, domain 1"/>
    <property type="match status" value="1"/>
</dbReference>
<dbReference type="InterPro" id="IPR027266">
    <property type="entry name" value="TrmE/GcvT-like"/>
</dbReference>
<reference evidence="1 2" key="1">
    <citation type="submission" date="2013-08" db="EMBL/GenBank/DDBJ databases">
        <title>The genome sequence of Skermanella stibiiresistens.</title>
        <authorList>
            <person name="Zhu W."/>
            <person name="Wang G."/>
        </authorList>
    </citation>
    <scope>NUCLEOTIDE SEQUENCE [LARGE SCALE GENOMIC DNA]</scope>
    <source>
        <strain evidence="1 2">SB22</strain>
    </source>
</reference>
<dbReference type="Pfam" id="PF04268">
    <property type="entry name" value="SoxG"/>
    <property type="match status" value="1"/>
</dbReference>
<dbReference type="AlphaFoldDB" id="W9HAG2"/>
<keyword evidence="2" id="KW-1185">Reference proteome</keyword>
<dbReference type="EMBL" id="AVFL01000006">
    <property type="protein sequence ID" value="EWY40848.1"/>
    <property type="molecule type" value="Genomic_DNA"/>
</dbReference>
<dbReference type="Proteomes" id="UP000019486">
    <property type="component" value="Unassembled WGS sequence"/>
</dbReference>
<protein>
    <recommendedName>
        <fullName evidence="3">Sarcosine oxidase subunit gamma</fullName>
    </recommendedName>
</protein>
<dbReference type="RefSeq" id="WP_037450751.1">
    <property type="nucleotide sequence ID" value="NZ_AVFL01000006.1"/>
</dbReference>
<organism evidence="1 2">
    <name type="scientific">Skermanella stibiiresistens SB22</name>
    <dbReference type="NCBI Taxonomy" id="1385369"/>
    <lineage>
        <taxon>Bacteria</taxon>
        <taxon>Pseudomonadati</taxon>
        <taxon>Pseudomonadota</taxon>
        <taxon>Alphaproteobacteria</taxon>
        <taxon>Rhodospirillales</taxon>
        <taxon>Azospirillaceae</taxon>
        <taxon>Skermanella</taxon>
    </lineage>
</organism>
<evidence type="ECO:0008006" key="3">
    <source>
        <dbReference type="Google" id="ProtNLM"/>
    </source>
</evidence>
<evidence type="ECO:0000313" key="1">
    <source>
        <dbReference type="EMBL" id="EWY40848.1"/>
    </source>
</evidence>
<dbReference type="SUPFAM" id="SSF103025">
    <property type="entry name" value="Folate-binding domain"/>
    <property type="match status" value="1"/>
</dbReference>
<sequence length="177" mass="18329">MSDILLEPGLEPGRHGMPDGRAGVTVRVVTGVALATLARLKGEGGDAPAIDDGITLIGTGPGRWLAIAEGRDGVDLEAALRRSGAVTDQSDAYVVIDLSGPDARRTLAKGVALDLHASVFPVGTSAVTVISHIGVTLWLADAAPTFRLAVPRSYAASFVHWLKSSAAEFGLDVQPIR</sequence>
<name>W9HAG2_9PROT</name>
<dbReference type="InterPro" id="IPR007375">
    <property type="entry name" value="SoxG"/>
</dbReference>
<evidence type="ECO:0000313" key="2">
    <source>
        <dbReference type="Proteomes" id="UP000019486"/>
    </source>
</evidence>
<accession>W9HAG2</accession>
<proteinExistence type="predicted"/>
<dbReference type="STRING" id="1385369.N825_33500"/>
<gene>
    <name evidence="1" type="ORF">N825_33500</name>
</gene>